<evidence type="ECO:0000313" key="1">
    <source>
        <dbReference type="EMBL" id="KAK7488388.1"/>
    </source>
</evidence>
<dbReference type="Proteomes" id="UP001519460">
    <property type="component" value="Unassembled WGS sequence"/>
</dbReference>
<comment type="caution">
    <text evidence="1">The sequence shown here is derived from an EMBL/GenBank/DDBJ whole genome shotgun (WGS) entry which is preliminary data.</text>
</comment>
<accession>A0ABD0KMX2</accession>
<dbReference type="AlphaFoldDB" id="A0ABD0KMX2"/>
<protein>
    <recommendedName>
        <fullName evidence="3">Secreted protein</fullName>
    </recommendedName>
</protein>
<gene>
    <name evidence="1" type="ORF">BaRGS_00020362</name>
</gene>
<evidence type="ECO:0000313" key="2">
    <source>
        <dbReference type="Proteomes" id="UP001519460"/>
    </source>
</evidence>
<dbReference type="EMBL" id="JACVVK020000151">
    <property type="protein sequence ID" value="KAK7488388.1"/>
    <property type="molecule type" value="Genomic_DNA"/>
</dbReference>
<proteinExistence type="predicted"/>
<keyword evidence="2" id="KW-1185">Reference proteome</keyword>
<sequence length="90" mass="10047">MRRRRSRLWSKLAGRGVRVVAGSSLTQHAGQSRTAKCGAVCRVVMMLFSVLHPKHPFPSTLLRPNRVPLLAFLTPFMSTTHTADTARLHI</sequence>
<organism evidence="1 2">
    <name type="scientific">Batillaria attramentaria</name>
    <dbReference type="NCBI Taxonomy" id="370345"/>
    <lineage>
        <taxon>Eukaryota</taxon>
        <taxon>Metazoa</taxon>
        <taxon>Spiralia</taxon>
        <taxon>Lophotrochozoa</taxon>
        <taxon>Mollusca</taxon>
        <taxon>Gastropoda</taxon>
        <taxon>Caenogastropoda</taxon>
        <taxon>Sorbeoconcha</taxon>
        <taxon>Cerithioidea</taxon>
        <taxon>Batillariidae</taxon>
        <taxon>Batillaria</taxon>
    </lineage>
</organism>
<name>A0ABD0KMX2_9CAEN</name>
<reference evidence="1 2" key="1">
    <citation type="journal article" date="2023" name="Sci. Data">
        <title>Genome assembly of the Korean intertidal mud-creeper Batillaria attramentaria.</title>
        <authorList>
            <person name="Patra A.K."/>
            <person name="Ho P.T."/>
            <person name="Jun S."/>
            <person name="Lee S.J."/>
            <person name="Kim Y."/>
            <person name="Won Y.J."/>
        </authorList>
    </citation>
    <scope>NUCLEOTIDE SEQUENCE [LARGE SCALE GENOMIC DNA]</scope>
    <source>
        <strain evidence="1">Wonlab-2016</strain>
    </source>
</reference>
<evidence type="ECO:0008006" key="3">
    <source>
        <dbReference type="Google" id="ProtNLM"/>
    </source>
</evidence>